<proteinExistence type="predicted"/>
<accession>A0A4R6RLF2</accession>
<dbReference type="EMBL" id="SNXY01000006">
    <property type="protein sequence ID" value="TDP87354.1"/>
    <property type="molecule type" value="Genomic_DNA"/>
</dbReference>
<dbReference type="InterPro" id="IPR036271">
    <property type="entry name" value="Tet_transcr_reg_TetR-rel_C_sf"/>
</dbReference>
<evidence type="ECO:0000256" key="3">
    <source>
        <dbReference type="ARBA" id="ARBA00023163"/>
    </source>
</evidence>
<evidence type="ECO:0000313" key="7">
    <source>
        <dbReference type="Proteomes" id="UP000294547"/>
    </source>
</evidence>
<evidence type="ECO:0000256" key="4">
    <source>
        <dbReference type="PROSITE-ProRule" id="PRU00335"/>
    </source>
</evidence>
<evidence type="ECO:0000256" key="1">
    <source>
        <dbReference type="ARBA" id="ARBA00023015"/>
    </source>
</evidence>
<keyword evidence="1" id="KW-0805">Transcription regulation</keyword>
<dbReference type="AlphaFoldDB" id="A0A4R6RLF2"/>
<keyword evidence="3" id="KW-0804">Transcription</keyword>
<dbReference type="FunFam" id="1.10.10.60:FF:000141">
    <property type="entry name" value="TetR family transcriptional regulator"/>
    <property type="match status" value="1"/>
</dbReference>
<dbReference type="PANTHER" id="PTHR30055:SF146">
    <property type="entry name" value="HTH-TYPE TRANSCRIPTIONAL DUAL REGULATOR CECR"/>
    <property type="match status" value="1"/>
</dbReference>
<dbReference type="Pfam" id="PF00440">
    <property type="entry name" value="TetR_N"/>
    <property type="match status" value="1"/>
</dbReference>
<dbReference type="SUPFAM" id="SSF46689">
    <property type="entry name" value="Homeodomain-like"/>
    <property type="match status" value="1"/>
</dbReference>
<name>A0A4R6RLF2_9HYPH</name>
<organism evidence="6 7">
    <name type="scientific">Oharaeibacter diazotrophicus</name>
    <dbReference type="NCBI Taxonomy" id="1920512"/>
    <lineage>
        <taxon>Bacteria</taxon>
        <taxon>Pseudomonadati</taxon>
        <taxon>Pseudomonadota</taxon>
        <taxon>Alphaproteobacteria</taxon>
        <taxon>Hyphomicrobiales</taxon>
        <taxon>Pleomorphomonadaceae</taxon>
        <taxon>Oharaeibacter</taxon>
    </lineage>
</organism>
<dbReference type="GO" id="GO:0003700">
    <property type="term" value="F:DNA-binding transcription factor activity"/>
    <property type="evidence" value="ECO:0007669"/>
    <property type="project" value="TreeGrafter"/>
</dbReference>
<dbReference type="Proteomes" id="UP000294547">
    <property type="component" value="Unassembled WGS sequence"/>
</dbReference>
<feature type="DNA-binding region" description="H-T-H motif" evidence="4">
    <location>
        <begin position="38"/>
        <end position="57"/>
    </location>
</feature>
<dbReference type="InterPro" id="IPR001647">
    <property type="entry name" value="HTH_TetR"/>
</dbReference>
<dbReference type="SUPFAM" id="SSF48498">
    <property type="entry name" value="Tetracyclin repressor-like, C-terminal domain"/>
    <property type="match status" value="1"/>
</dbReference>
<gene>
    <name evidence="6" type="ORF">EDD54_1248</name>
</gene>
<sequence length="210" mass="22859">MNDTLQTAHTDGADPAKRRQILHGAREVFLAKGYDGASMDGIAKAAGVSKGTLYVYFQNKECLFEALIVEQKRTLAENLFETAGDSTDFRAHLVRIAGRYLDYMAAPEHIASIRMVIGAMERFPAFGRAFYAAGPQTGIDKLAAIFRTAVAAGRLREDCDVEVAAGHFMDLCASGTLKRLLFHVETAPGPARIAETAEIAVDVFLRAYGR</sequence>
<dbReference type="GO" id="GO:0000976">
    <property type="term" value="F:transcription cis-regulatory region binding"/>
    <property type="evidence" value="ECO:0007669"/>
    <property type="project" value="TreeGrafter"/>
</dbReference>
<dbReference type="Gene3D" id="1.10.10.60">
    <property type="entry name" value="Homeodomain-like"/>
    <property type="match status" value="1"/>
</dbReference>
<dbReference type="Pfam" id="PF14246">
    <property type="entry name" value="TetR_C_7"/>
    <property type="match status" value="1"/>
</dbReference>
<dbReference type="Gene3D" id="1.10.357.10">
    <property type="entry name" value="Tetracycline Repressor, domain 2"/>
    <property type="match status" value="1"/>
</dbReference>
<dbReference type="OrthoDB" id="9816431at2"/>
<dbReference type="PROSITE" id="PS01081">
    <property type="entry name" value="HTH_TETR_1"/>
    <property type="match status" value="1"/>
</dbReference>
<comment type="caution">
    <text evidence="6">The sequence shown here is derived from an EMBL/GenBank/DDBJ whole genome shotgun (WGS) entry which is preliminary data.</text>
</comment>
<reference evidence="6 7" key="1">
    <citation type="submission" date="2019-03" db="EMBL/GenBank/DDBJ databases">
        <title>Genomic Encyclopedia of Type Strains, Phase IV (KMG-IV): sequencing the most valuable type-strain genomes for metagenomic binning, comparative biology and taxonomic classification.</title>
        <authorList>
            <person name="Goeker M."/>
        </authorList>
    </citation>
    <scope>NUCLEOTIDE SEQUENCE [LARGE SCALE GENOMIC DNA]</scope>
    <source>
        <strain evidence="6 7">DSM 102969</strain>
    </source>
</reference>
<evidence type="ECO:0000259" key="5">
    <source>
        <dbReference type="PROSITE" id="PS50977"/>
    </source>
</evidence>
<dbReference type="PRINTS" id="PR00455">
    <property type="entry name" value="HTHTETR"/>
</dbReference>
<evidence type="ECO:0000256" key="2">
    <source>
        <dbReference type="ARBA" id="ARBA00023125"/>
    </source>
</evidence>
<keyword evidence="7" id="KW-1185">Reference proteome</keyword>
<keyword evidence="2 4" id="KW-0238">DNA-binding</keyword>
<dbReference type="InterPro" id="IPR023772">
    <property type="entry name" value="DNA-bd_HTH_TetR-type_CS"/>
</dbReference>
<dbReference type="InterPro" id="IPR009057">
    <property type="entry name" value="Homeodomain-like_sf"/>
</dbReference>
<dbReference type="RefSeq" id="WP_126535574.1">
    <property type="nucleotide sequence ID" value="NZ_BSPM01000008.1"/>
</dbReference>
<evidence type="ECO:0000313" key="6">
    <source>
        <dbReference type="EMBL" id="TDP87354.1"/>
    </source>
</evidence>
<dbReference type="PANTHER" id="PTHR30055">
    <property type="entry name" value="HTH-TYPE TRANSCRIPTIONAL REGULATOR RUTR"/>
    <property type="match status" value="1"/>
</dbReference>
<dbReference type="InterPro" id="IPR039536">
    <property type="entry name" value="TetR_C_Proteobacteria"/>
</dbReference>
<dbReference type="InterPro" id="IPR050109">
    <property type="entry name" value="HTH-type_TetR-like_transc_reg"/>
</dbReference>
<dbReference type="PROSITE" id="PS50977">
    <property type="entry name" value="HTH_TETR_2"/>
    <property type="match status" value="1"/>
</dbReference>
<feature type="domain" description="HTH tetR-type" evidence="5">
    <location>
        <begin position="15"/>
        <end position="75"/>
    </location>
</feature>
<protein>
    <submittedName>
        <fullName evidence="6">TetR family transcriptional regulator</fullName>
    </submittedName>
</protein>